<protein>
    <submittedName>
        <fullName evidence="1">28482_t:CDS:1</fullName>
    </submittedName>
</protein>
<sequence>NSINKIIDQIDNKAKLDESLSLFIAWLTKIDDKLFKVESFNNCYAALACYLCENSSIPSNIDSLNPKILKLFEIPMNDPEKIKLYKYRPRMPLKKATNNIILQHPK</sequence>
<keyword evidence="2" id="KW-1185">Reference proteome</keyword>
<name>A0ACA9QQZ3_9GLOM</name>
<accession>A0ACA9QQZ3</accession>
<feature type="non-terminal residue" evidence="1">
    <location>
        <position position="106"/>
    </location>
</feature>
<comment type="caution">
    <text evidence="1">The sequence shown here is derived from an EMBL/GenBank/DDBJ whole genome shotgun (WGS) entry which is preliminary data.</text>
</comment>
<feature type="non-terminal residue" evidence="1">
    <location>
        <position position="1"/>
    </location>
</feature>
<dbReference type="EMBL" id="CAJVQC010036819">
    <property type="protein sequence ID" value="CAG8762201.1"/>
    <property type="molecule type" value="Genomic_DNA"/>
</dbReference>
<gene>
    <name evidence="1" type="ORF">RPERSI_LOCUS15360</name>
</gene>
<evidence type="ECO:0000313" key="2">
    <source>
        <dbReference type="Proteomes" id="UP000789920"/>
    </source>
</evidence>
<organism evidence="1 2">
    <name type="scientific">Racocetra persica</name>
    <dbReference type="NCBI Taxonomy" id="160502"/>
    <lineage>
        <taxon>Eukaryota</taxon>
        <taxon>Fungi</taxon>
        <taxon>Fungi incertae sedis</taxon>
        <taxon>Mucoromycota</taxon>
        <taxon>Glomeromycotina</taxon>
        <taxon>Glomeromycetes</taxon>
        <taxon>Diversisporales</taxon>
        <taxon>Gigasporaceae</taxon>
        <taxon>Racocetra</taxon>
    </lineage>
</organism>
<proteinExistence type="predicted"/>
<evidence type="ECO:0000313" key="1">
    <source>
        <dbReference type="EMBL" id="CAG8762201.1"/>
    </source>
</evidence>
<reference evidence="1" key="1">
    <citation type="submission" date="2021-06" db="EMBL/GenBank/DDBJ databases">
        <authorList>
            <person name="Kallberg Y."/>
            <person name="Tangrot J."/>
            <person name="Rosling A."/>
        </authorList>
    </citation>
    <scope>NUCLEOTIDE SEQUENCE</scope>
    <source>
        <strain evidence="1">MA461A</strain>
    </source>
</reference>
<dbReference type="Proteomes" id="UP000789920">
    <property type="component" value="Unassembled WGS sequence"/>
</dbReference>